<comment type="caution">
    <text evidence="1">The sequence shown here is derived from an EMBL/GenBank/DDBJ whole genome shotgun (WGS) entry which is preliminary data.</text>
</comment>
<dbReference type="Proteomes" id="UP001062846">
    <property type="component" value="Chromosome 2"/>
</dbReference>
<protein>
    <submittedName>
        <fullName evidence="1">Uncharacterized protein</fullName>
    </submittedName>
</protein>
<accession>A0ACC0PYD0</accession>
<proteinExistence type="predicted"/>
<evidence type="ECO:0000313" key="1">
    <source>
        <dbReference type="EMBL" id="KAI8569558.1"/>
    </source>
</evidence>
<dbReference type="EMBL" id="CM046389">
    <property type="protein sequence ID" value="KAI8569558.1"/>
    <property type="molecule type" value="Genomic_DNA"/>
</dbReference>
<gene>
    <name evidence="1" type="ORF">RHMOL_Rhmol02G0287700</name>
</gene>
<sequence>MSQVFDEMDALDIDACSAQVSWLSRNGFVDEALIVVREFKDKGIDLNVVFWTLVIAACSQNGKDMEALDLFKEMQIAKRNSTTIPCILPASGNTSFFVDLLHKPST</sequence>
<keyword evidence="2" id="KW-1185">Reference proteome</keyword>
<evidence type="ECO:0000313" key="2">
    <source>
        <dbReference type="Proteomes" id="UP001062846"/>
    </source>
</evidence>
<organism evidence="1 2">
    <name type="scientific">Rhododendron molle</name>
    <name type="common">Chinese azalea</name>
    <name type="synonym">Azalea mollis</name>
    <dbReference type="NCBI Taxonomy" id="49168"/>
    <lineage>
        <taxon>Eukaryota</taxon>
        <taxon>Viridiplantae</taxon>
        <taxon>Streptophyta</taxon>
        <taxon>Embryophyta</taxon>
        <taxon>Tracheophyta</taxon>
        <taxon>Spermatophyta</taxon>
        <taxon>Magnoliopsida</taxon>
        <taxon>eudicotyledons</taxon>
        <taxon>Gunneridae</taxon>
        <taxon>Pentapetalae</taxon>
        <taxon>asterids</taxon>
        <taxon>Ericales</taxon>
        <taxon>Ericaceae</taxon>
        <taxon>Ericoideae</taxon>
        <taxon>Rhodoreae</taxon>
        <taxon>Rhododendron</taxon>
    </lineage>
</organism>
<name>A0ACC0PYD0_RHOML</name>
<reference evidence="1" key="1">
    <citation type="submission" date="2022-02" db="EMBL/GenBank/DDBJ databases">
        <title>Plant Genome Project.</title>
        <authorList>
            <person name="Zhang R.-G."/>
        </authorList>
    </citation>
    <scope>NUCLEOTIDE SEQUENCE</scope>
    <source>
        <strain evidence="1">AT1</strain>
    </source>
</reference>